<dbReference type="PANTHER" id="PTHR11967">
    <property type="entry name" value="ALPHA-1-ACID GLYCOPROTEIN"/>
    <property type="match status" value="1"/>
</dbReference>
<feature type="signal peptide" evidence="5">
    <location>
        <begin position="1"/>
        <end position="18"/>
    </location>
</feature>
<evidence type="ECO:0000313" key="7">
    <source>
        <dbReference type="Proteomes" id="UP000265020"/>
    </source>
</evidence>
<dbReference type="AlphaFoldDB" id="A0A3Q2DF25"/>
<evidence type="ECO:0000256" key="5">
    <source>
        <dbReference type="SAM" id="SignalP"/>
    </source>
</evidence>
<organism evidence="6 7">
    <name type="scientific">Cyprinodon variegatus</name>
    <name type="common">Sheepshead minnow</name>
    <dbReference type="NCBI Taxonomy" id="28743"/>
    <lineage>
        <taxon>Eukaryota</taxon>
        <taxon>Metazoa</taxon>
        <taxon>Chordata</taxon>
        <taxon>Craniata</taxon>
        <taxon>Vertebrata</taxon>
        <taxon>Euteleostomi</taxon>
        <taxon>Actinopterygii</taxon>
        <taxon>Neopterygii</taxon>
        <taxon>Teleostei</taxon>
        <taxon>Neoteleostei</taxon>
        <taxon>Acanthomorphata</taxon>
        <taxon>Ovalentaria</taxon>
        <taxon>Atherinomorphae</taxon>
        <taxon>Cyprinodontiformes</taxon>
        <taxon>Cyprinodontidae</taxon>
        <taxon>Cyprinodon</taxon>
    </lineage>
</organism>
<evidence type="ECO:0000256" key="1">
    <source>
        <dbReference type="ARBA" id="ARBA00004613"/>
    </source>
</evidence>
<accession>A0A3Q2DF25</accession>
<dbReference type="Proteomes" id="UP000265020">
    <property type="component" value="Unassembled WGS sequence"/>
</dbReference>
<dbReference type="OMA" id="AQTECLK"/>
<reference evidence="6" key="1">
    <citation type="submission" date="2025-08" db="UniProtKB">
        <authorList>
            <consortium name="Ensembl"/>
        </authorList>
    </citation>
    <scope>IDENTIFICATION</scope>
</reference>
<evidence type="ECO:0000256" key="3">
    <source>
        <dbReference type="ARBA" id="ARBA00022729"/>
    </source>
</evidence>
<dbReference type="GeneTree" id="ENSGT00940000166223"/>
<keyword evidence="3 5" id="KW-0732">Signal</keyword>
<dbReference type="Gene3D" id="2.40.128.20">
    <property type="match status" value="1"/>
</dbReference>
<evidence type="ECO:0008006" key="8">
    <source>
        <dbReference type="Google" id="ProtNLM"/>
    </source>
</evidence>
<sequence>MFASFVILLFCWVSVSHSAPAPCENLLRPVENLSFQHVKGSWALVSVSAADPKYLEKLKSGNSGSGFFANYTDTAEISFTRISGDGESCQYMQTNITLDGSGFRDPQLNITMTLLHSSCVDCIVVQLEEIPGKPLRLYLFSRRREVDANEMEEFKAQAKCLNMSEHHVMDPTTALCPHAISGNAAASTEASTTA</sequence>
<comment type="subcellular location">
    <subcellularLocation>
        <location evidence="1">Secreted</location>
    </subcellularLocation>
</comment>
<dbReference type="PANTHER" id="PTHR11967:SF2">
    <property type="entry name" value="ALPHA-1-ACID GLYCOPROTEIN 1"/>
    <property type="match status" value="1"/>
</dbReference>
<dbReference type="InterPro" id="IPR012674">
    <property type="entry name" value="Calycin"/>
</dbReference>
<evidence type="ECO:0000256" key="2">
    <source>
        <dbReference type="ARBA" id="ARBA00022525"/>
    </source>
</evidence>
<protein>
    <recommendedName>
        <fullName evidence="8">Apolipoprotein M</fullName>
    </recommendedName>
</protein>
<evidence type="ECO:0000313" key="6">
    <source>
        <dbReference type="Ensembl" id="ENSCVAP00000017189.1"/>
    </source>
</evidence>
<keyword evidence="7" id="KW-1185">Reference proteome</keyword>
<dbReference type="SUPFAM" id="SSF50814">
    <property type="entry name" value="Lipocalins"/>
    <property type="match status" value="1"/>
</dbReference>
<name>A0A3Q2DF25_CYPVA</name>
<evidence type="ECO:0000256" key="4">
    <source>
        <dbReference type="ARBA" id="ARBA00023180"/>
    </source>
</evidence>
<feature type="chain" id="PRO_5018581089" description="Apolipoprotein M" evidence="5">
    <location>
        <begin position="19"/>
        <end position="194"/>
    </location>
</feature>
<proteinExistence type="predicted"/>
<dbReference type="Ensembl" id="ENSCVAT00000025763.1">
    <property type="protein sequence ID" value="ENSCVAP00000017189.1"/>
    <property type="gene ID" value="ENSCVAG00000020231.1"/>
</dbReference>
<reference evidence="6" key="2">
    <citation type="submission" date="2025-09" db="UniProtKB">
        <authorList>
            <consortium name="Ensembl"/>
        </authorList>
    </citation>
    <scope>IDENTIFICATION</scope>
</reference>
<keyword evidence="4" id="KW-0325">Glycoprotein</keyword>
<keyword evidence="2" id="KW-0964">Secreted</keyword>
<dbReference type="GO" id="GO:0005576">
    <property type="term" value="C:extracellular region"/>
    <property type="evidence" value="ECO:0007669"/>
    <property type="project" value="UniProtKB-SubCell"/>
</dbReference>